<reference evidence="2 4" key="1">
    <citation type="submission" date="2017-10" db="EMBL/GenBank/DDBJ databases">
        <title>First isolation and characterization of Brucella suis from yak.</title>
        <authorList>
            <person name="Yang X."/>
            <person name="Wang N."/>
            <person name="Cao X."/>
            <person name="Bie P."/>
            <person name="Wang J."/>
            <person name="Lyu Y."/>
            <person name="Wu Q."/>
        </authorList>
    </citation>
    <scope>NUCLEOTIDE SEQUENCE [LARGE SCALE GENOMIC DNA]</scope>
    <source>
        <strain evidence="2 4">QH05</strain>
    </source>
</reference>
<evidence type="ECO:0000256" key="1">
    <source>
        <dbReference type="SAM" id="MobiDB-lite"/>
    </source>
</evidence>
<dbReference type="EMBL" id="CP024420">
    <property type="protein sequence ID" value="ATQ51392.1"/>
    <property type="molecule type" value="Genomic_DNA"/>
</dbReference>
<evidence type="ECO:0000313" key="4">
    <source>
        <dbReference type="Proteomes" id="UP000230889"/>
    </source>
</evidence>
<accession>A0AAI8E738</accession>
<proteinExistence type="predicted"/>
<gene>
    <name evidence="2" type="ORF">CS875_01335</name>
    <name evidence="3" type="ORF">CS875_05430</name>
</gene>
<evidence type="ECO:0000313" key="2">
    <source>
        <dbReference type="EMBL" id="ATQ51392.1"/>
    </source>
</evidence>
<protein>
    <submittedName>
        <fullName evidence="2">Signal peptidase</fullName>
    </submittedName>
</protein>
<dbReference type="AlphaFoldDB" id="A0AAI8E738"/>
<evidence type="ECO:0000313" key="3">
    <source>
        <dbReference type="EMBL" id="ATQ52108.1"/>
    </source>
</evidence>
<feature type="region of interest" description="Disordered" evidence="1">
    <location>
        <begin position="1"/>
        <end position="24"/>
    </location>
</feature>
<dbReference type="Proteomes" id="UP000230889">
    <property type="component" value="Chromosome 1"/>
</dbReference>
<feature type="compositionally biased region" description="Polar residues" evidence="1">
    <location>
        <begin position="1"/>
        <end position="11"/>
    </location>
</feature>
<dbReference type="EMBL" id="CP024420">
    <property type="protein sequence ID" value="ATQ52108.1"/>
    <property type="molecule type" value="Genomic_DNA"/>
</dbReference>
<name>A0AAI8E738_BRUSS</name>
<organism evidence="2 4">
    <name type="scientific">Brucella suis</name>
    <dbReference type="NCBI Taxonomy" id="29461"/>
    <lineage>
        <taxon>Bacteria</taxon>
        <taxon>Pseudomonadati</taxon>
        <taxon>Pseudomonadota</taxon>
        <taxon>Alphaproteobacteria</taxon>
        <taxon>Hyphomicrobiales</taxon>
        <taxon>Brucellaceae</taxon>
        <taxon>Brucella/Ochrobactrum group</taxon>
        <taxon>Brucella</taxon>
    </lineage>
</organism>
<sequence>MLHTPSVQHPQALNGLQGRPRPEPGGYIRPPPCFCRGLALGAYLYCAGLALPLCNLLGMCCSYATLGPALPPLT</sequence>